<organism evidence="1 2">
    <name type="scientific">Vibrio proteolyticus NBRC 13287</name>
    <dbReference type="NCBI Taxonomy" id="1219065"/>
    <lineage>
        <taxon>Bacteria</taxon>
        <taxon>Pseudomonadati</taxon>
        <taxon>Pseudomonadota</taxon>
        <taxon>Gammaproteobacteria</taxon>
        <taxon>Vibrionales</taxon>
        <taxon>Vibrionaceae</taxon>
        <taxon>Vibrio</taxon>
    </lineage>
</organism>
<name>U3B670_VIBPR</name>
<dbReference type="InterPro" id="IPR021431">
    <property type="entry name" value="DUF3080"/>
</dbReference>
<evidence type="ECO:0008006" key="3">
    <source>
        <dbReference type="Google" id="ProtNLM"/>
    </source>
</evidence>
<dbReference type="AlphaFoldDB" id="U3B670"/>
<dbReference type="eggNOG" id="ENOG502ZCJH">
    <property type="taxonomic scope" value="Bacteria"/>
</dbReference>
<evidence type="ECO:0000313" key="1">
    <source>
        <dbReference type="EMBL" id="GAD65329.1"/>
    </source>
</evidence>
<dbReference type="STRING" id="1219065.VPR01S_01_01010"/>
<protein>
    <recommendedName>
        <fullName evidence="3">DUF3080 domain-containing protein</fullName>
    </recommendedName>
</protein>
<dbReference type="PROSITE" id="PS51257">
    <property type="entry name" value="PROKAR_LIPOPROTEIN"/>
    <property type="match status" value="1"/>
</dbReference>
<evidence type="ECO:0000313" key="2">
    <source>
        <dbReference type="Proteomes" id="UP000016570"/>
    </source>
</evidence>
<accession>U3B670</accession>
<keyword evidence="2" id="KW-1185">Reference proteome</keyword>
<reference evidence="1 2" key="1">
    <citation type="submission" date="2013-09" db="EMBL/GenBank/DDBJ databases">
        <title>Whole genome shotgun sequence of Vibrio proteolyticus NBRC 13287.</title>
        <authorList>
            <person name="Isaki S."/>
            <person name="Hosoyama A."/>
            <person name="Numata M."/>
            <person name="Hashimoto M."/>
            <person name="Hosoyama Y."/>
            <person name="Tsuchikane K."/>
            <person name="Noguchi M."/>
            <person name="Hirakata S."/>
            <person name="Ichikawa N."/>
            <person name="Ohji S."/>
            <person name="Yamazoe A."/>
            <person name="Fujita N."/>
        </authorList>
    </citation>
    <scope>NUCLEOTIDE SEQUENCE [LARGE SCALE GENOMIC DNA]</scope>
    <source>
        <strain evidence="1 2">NBRC 13287</strain>
    </source>
</reference>
<dbReference type="Pfam" id="PF11279">
    <property type="entry name" value="DUF3080"/>
    <property type="match status" value="1"/>
</dbReference>
<dbReference type="RefSeq" id="WP_021703321.1">
    <property type="nucleotide sequence ID" value="NZ_BATJ01000001.1"/>
</dbReference>
<comment type="caution">
    <text evidence="1">The sequence shown here is derived from an EMBL/GenBank/DDBJ whole genome shotgun (WGS) entry which is preliminary data.</text>
</comment>
<gene>
    <name evidence="1" type="ORF">VPR01S_01_01010</name>
</gene>
<sequence>MRWTIWIISLVLLGCDYNQPPIEADLREYLSRIARVQDEDAFKAPDLSSTTLPDKRELFVEIAPISMGLLDSYELRKCNLFNLIAQRNSLLGKVQDQFRNYQYQVELLDGLNRCLNNADIPASLKQQLTTIQQQKYQDLPHHFFNLLYSSDAMRKQLSGNTWLSDEMSWNTDVVRNALLTLNHMGQVTKWQAGEARNNIIDVQESLEKLPLLGQLDYSLKNATLLLQTVTNQLQRHDSKIICGQNRDTTRFRYLSNVFQNYYVERIQPYLAELDSTYGQLEPSFTMFHLATDRYVYPIEKDHQAFRRVTLAHVQYWQNLFKRCGVRVGNQ</sequence>
<dbReference type="Proteomes" id="UP000016570">
    <property type="component" value="Unassembled WGS sequence"/>
</dbReference>
<dbReference type="EMBL" id="BATJ01000001">
    <property type="protein sequence ID" value="GAD65329.1"/>
    <property type="molecule type" value="Genomic_DNA"/>
</dbReference>
<proteinExistence type="predicted"/>